<dbReference type="Pfam" id="PF02551">
    <property type="entry name" value="Acyl_CoA_thio"/>
    <property type="match status" value="1"/>
</dbReference>
<dbReference type="InterPro" id="IPR003703">
    <property type="entry name" value="Acyl_CoA_thio"/>
</dbReference>
<dbReference type="InterPro" id="IPR049449">
    <property type="entry name" value="TesB_ACOT8-like_N"/>
</dbReference>
<comment type="caution">
    <text evidence="11">The sequence shown here is derived from an EMBL/GenBank/DDBJ whole genome shotgun (WGS) entry which is preliminary data.</text>
</comment>
<dbReference type="InterPro" id="IPR029069">
    <property type="entry name" value="HotDog_dom_sf"/>
</dbReference>
<dbReference type="OrthoDB" id="9781019at2"/>
<name>A0A4T3F5T1_9SPHN</name>
<dbReference type="GO" id="GO:0005829">
    <property type="term" value="C:cytosol"/>
    <property type="evidence" value="ECO:0007669"/>
    <property type="project" value="TreeGrafter"/>
</dbReference>
<dbReference type="Pfam" id="PF13622">
    <property type="entry name" value="4HBT_3"/>
    <property type="match status" value="1"/>
</dbReference>
<reference evidence="11 12" key="1">
    <citation type="submission" date="2019-04" db="EMBL/GenBank/DDBJ databases">
        <title>Altererythrobacter aquimixticola sp. nov., isolated from sediment of junction between the ocean and a freshwater spring.</title>
        <authorList>
            <person name="Yoon J.-H."/>
        </authorList>
    </citation>
    <scope>NUCLEOTIDE SEQUENCE [LARGE SCALE GENOMIC DNA]</scope>
    <source>
        <strain evidence="11 12">SSKS-13</strain>
    </source>
</reference>
<gene>
    <name evidence="11" type="ORF">E5222_04720</name>
</gene>
<sequence>MATITSPTPTPEQLVADFMLLLDLEQRGGDLFIGRKHPEGMGRVFGGQAIAQALGAARRTVPDDRHTHSLHAYFLRPGNDEYPIEFRVKRDLDGRSFSNRRVVASQRGEPILNLTASFQVPQEGLHHQAAEMPDVPGPESLRSDAEIRREVAAQLPDGTMKKLLLRPRAIDFRSVEPRDWLDPEKREPRAHCWFRTVSTLPDYRPIHRAVLAYTTDFQLLATAMQPHGLSMHRGQVKAASLDHAVWFHDDFRADDWLLYVTDSPWSGLARGFGRGQIFSRDGRLIASVAQEGMLRAVNPKG</sequence>
<evidence type="ECO:0000256" key="3">
    <source>
        <dbReference type="ARBA" id="ARBA00022801"/>
    </source>
</evidence>
<dbReference type="CDD" id="cd03445">
    <property type="entry name" value="Thioesterase_II_repeat2"/>
    <property type="match status" value="1"/>
</dbReference>
<comment type="subunit">
    <text evidence="2">Homotetramer.</text>
</comment>
<dbReference type="AlphaFoldDB" id="A0A4T3F5T1"/>
<evidence type="ECO:0000313" key="12">
    <source>
        <dbReference type="Proteomes" id="UP000309389"/>
    </source>
</evidence>
<dbReference type="EC" id="3.1.2.20" evidence="5"/>
<evidence type="ECO:0000256" key="6">
    <source>
        <dbReference type="ARBA" id="ARBA00050943"/>
    </source>
</evidence>
<evidence type="ECO:0000313" key="11">
    <source>
        <dbReference type="EMBL" id="TIX51754.1"/>
    </source>
</evidence>
<organism evidence="11 12">
    <name type="scientific">Alteraurantiacibacter aquimixticola</name>
    <dbReference type="NCBI Taxonomy" id="2489173"/>
    <lineage>
        <taxon>Bacteria</taxon>
        <taxon>Pseudomonadati</taxon>
        <taxon>Pseudomonadota</taxon>
        <taxon>Alphaproteobacteria</taxon>
        <taxon>Sphingomonadales</taxon>
        <taxon>Erythrobacteraceae</taxon>
        <taxon>Alteraurantiacibacter</taxon>
    </lineage>
</organism>
<dbReference type="GO" id="GO:0006637">
    <property type="term" value="P:acyl-CoA metabolic process"/>
    <property type="evidence" value="ECO:0007669"/>
    <property type="project" value="InterPro"/>
</dbReference>
<dbReference type="PANTHER" id="PTHR11066:SF34">
    <property type="entry name" value="ACYL-COENZYME A THIOESTERASE 8"/>
    <property type="match status" value="1"/>
</dbReference>
<dbReference type="GO" id="GO:0009062">
    <property type="term" value="P:fatty acid catabolic process"/>
    <property type="evidence" value="ECO:0007669"/>
    <property type="project" value="TreeGrafter"/>
</dbReference>
<feature type="domain" description="Acyl-CoA thioesterase 2 C-terminal" evidence="9">
    <location>
        <begin position="189"/>
        <end position="293"/>
    </location>
</feature>
<evidence type="ECO:0000256" key="7">
    <source>
        <dbReference type="ARBA" id="ARBA00071120"/>
    </source>
</evidence>
<dbReference type="RefSeq" id="WP_136692539.1">
    <property type="nucleotide sequence ID" value="NZ_SSHH01000001.1"/>
</dbReference>
<dbReference type="InterPro" id="IPR042171">
    <property type="entry name" value="Acyl-CoA_hotdog"/>
</dbReference>
<evidence type="ECO:0000256" key="1">
    <source>
        <dbReference type="ARBA" id="ARBA00006538"/>
    </source>
</evidence>
<evidence type="ECO:0000256" key="2">
    <source>
        <dbReference type="ARBA" id="ARBA00011881"/>
    </source>
</evidence>
<dbReference type="InterPro" id="IPR025652">
    <property type="entry name" value="TesB_C"/>
</dbReference>
<dbReference type="GO" id="GO:0047617">
    <property type="term" value="F:fatty acyl-CoA hydrolase activity"/>
    <property type="evidence" value="ECO:0007669"/>
    <property type="project" value="UniProtKB-EC"/>
</dbReference>
<dbReference type="Proteomes" id="UP000309389">
    <property type="component" value="Unassembled WGS sequence"/>
</dbReference>
<evidence type="ECO:0000256" key="4">
    <source>
        <dbReference type="ARBA" id="ARBA00023098"/>
    </source>
</evidence>
<proteinExistence type="inferred from homology"/>
<feature type="domain" description="Acyl-CoA thioesterase-like N-terminal HotDog" evidence="10">
    <location>
        <begin position="42"/>
        <end position="119"/>
    </location>
</feature>
<evidence type="ECO:0000259" key="10">
    <source>
        <dbReference type="Pfam" id="PF13622"/>
    </source>
</evidence>
<dbReference type="FunFam" id="2.40.160.210:FF:000001">
    <property type="entry name" value="Acyl-CoA thioesterase II"/>
    <property type="match status" value="1"/>
</dbReference>
<keyword evidence="12" id="KW-1185">Reference proteome</keyword>
<protein>
    <recommendedName>
        <fullName evidence="7">Acyl-CoA thioesterase 2</fullName>
        <ecNumber evidence="5">3.1.2.20</ecNumber>
    </recommendedName>
    <alternativeName>
        <fullName evidence="8">Thioesterase II</fullName>
    </alternativeName>
</protein>
<evidence type="ECO:0000256" key="8">
    <source>
        <dbReference type="ARBA" id="ARBA00079653"/>
    </source>
</evidence>
<keyword evidence="3" id="KW-0378">Hydrolase</keyword>
<dbReference type="SUPFAM" id="SSF54637">
    <property type="entry name" value="Thioesterase/thiol ester dehydrase-isomerase"/>
    <property type="match status" value="2"/>
</dbReference>
<evidence type="ECO:0000259" key="9">
    <source>
        <dbReference type="Pfam" id="PF02551"/>
    </source>
</evidence>
<accession>A0A4T3F5T1</accession>
<keyword evidence="4" id="KW-0443">Lipid metabolism</keyword>
<dbReference type="EMBL" id="SSHH01000001">
    <property type="protein sequence ID" value="TIX51754.1"/>
    <property type="molecule type" value="Genomic_DNA"/>
</dbReference>
<dbReference type="PANTHER" id="PTHR11066">
    <property type="entry name" value="ACYL-COA THIOESTERASE"/>
    <property type="match status" value="1"/>
</dbReference>
<dbReference type="CDD" id="cd03444">
    <property type="entry name" value="Thioesterase_II_repeat1"/>
    <property type="match status" value="1"/>
</dbReference>
<dbReference type="Gene3D" id="2.40.160.210">
    <property type="entry name" value="Acyl-CoA thioesterase, double hotdog domain"/>
    <property type="match status" value="1"/>
</dbReference>
<comment type="catalytic activity">
    <reaction evidence="6">
        <text>a fatty acyl-CoA + H2O = a fatty acid + CoA + H(+)</text>
        <dbReference type="Rhea" id="RHEA:16781"/>
        <dbReference type="ChEBI" id="CHEBI:15377"/>
        <dbReference type="ChEBI" id="CHEBI:15378"/>
        <dbReference type="ChEBI" id="CHEBI:28868"/>
        <dbReference type="ChEBI" id="CHEBI:57287"/>
        <dbReference type="ChEBI" id="CHEBI:77636"/>
        <dbReference type="EC" id="3.1.2.20"/>
    </reaction>
    <physiologicalReaction direction="left-to-right" evidence="6">
        <dbReference type="Rhea" id="RHEA:16782"/>
    </physiologicalReaction>
</comment>
<evidence type="ECO:0000256" key="5">
    <source>
        <dbReference type="ARBA" id="ARBA00038894"/>
    </source>
</evidence>
<comment type="similarity">
    <text evidence="1">Belongs to the C/M/P thioester hydrolase family.</text>
</comment>